<feature type="transmembrane region" description="Helical" evidence="1">
    <location>
        <begin position="32"/>
        <end position="49"/>
    </location>
</feature>
<dbReference type="EMBL" id="QUMO01000003">
    <property type="protein sequence ID" value="REF86399.1"/>
    <property type="molecule type" value="Genomic_DNA"/>
</dbReference>
<sequence length="213" mass="22400">MQNSIRLCSGVLLAFVAGYIDTATFLGVSELFSAHITGNFVVFAIALVHGVRGVDWLKLIALPVFFIGVPLATFLYDRTAARIGTVLICELVLLGGVGLLALFPQVQPHIAWLAMALVLAMAFQNAAHQLDATLGPTSAVMTTNSAKLFVALWRKVLAAPEDVPMVKADGIGARIIFFAGGCAVSAFATHRFGLASVLLPAALVGLVAAARRQ</sequence>
<keyword evidence="1" id="KW-1133">Transmembrane helix</keyword>
<feature type="transmembrane region" description="Helical" evidence="1">
    <location>
        <begin position="82"/>
        <end position="103"/>
    </location>
</feature>
<feature type="transmembrane region" description="Helical" evidence="1">
    <location>
        <begin position="194"/>
        <end position="210"/>
    </location>
</feature>
<evidence type="ECO:0000313" key="3">
    <source>
        <dbReference type="Proteomes" id="UP000256900"/>
    </source>
</evidence>
<feature type="transmembrane region" description="Helical" evidence="1">
    <location>
        <begin position="110"/>
        <end position="127"/>
    </location>
</feature>
<dbReference type="AlphaFoldDB" id="A0A3D9Z5F4"/>
<organism evidence="2 3">
    <name type="scientific">Methylovirgula ligni</name>
    <dbReference type="NCBI Taxonomy" id="569860"/>
    <lineage>
        <taxon>Bacteria</taxon>
        <taxon>Pseudomonadati</taxon>
        <taxon>Pseudomonadota</taxon>
        <taxon>Alphaproteobacteria</taxon>
        <taxon>Hyphomicrobiales</taxon>
        <taxon>Beijerinckiaceae</taxon>
        <taxon>Methylovirgula</taxon>
    </lineage>
</organism>
<dbReference type="PANTHER" id="PTHR37314">
    <property type="entry name" value="SLR0142 PROTEIN"/>
    <property type="match status" value="1"/>
</dbReference>
<keyword evidence="1" id="KW-0812">Transmembrane</keyword>
<name>A0A3D9Z5F4_9HYPH</name>
<gene>
    <name evidence="2" type="ORF">DES32_2451</name>
</gene>
<dbReference type="Proteomes" id="UP000256900">
    <property type="component" value="Unassembled WGS sequence"/>
</dbReference>
<evidence type="ECO:0000313" key="2">
    <source>
        <dbReference type="EMBL" id="REF86399.1"/>
    </source>
</evidence>
<feature type="transmembrane region" description="Helical" evidence="1">
    <location>
        <begin position="56"/>
        <end position="76"/>
    </location>
</feature>
<protein>
    <submittedName>
        <fullName evidence="2">Uncharacterized membrane protein YoaK (UPF0700 family)</fullName>
    </submittedName>
</protein>
<evidence type="ECO:0000256" key="1">
    <source>
        <dbReference type="SAM" id="Phobius"/>
    </source>
</evidence>
<dbReference type="Pfam" id="PF06912">
    <property type="entry name" value="DUF1275"/>
    <property type="match status" value="1"/>
</dbReference>
<accession>A0A3D9Z5F4</accession>
<dbReference type="PANTHER" id="PTHR37314:SF5">
    <property type="entry name" value="SLR0142 PROTEIN"/>
    <property type="match status" value="1"/>
</dbReference>
<dbReference type="RefSeq" id="WP_115836943.1">
    <property type="nucleotide sequence ID" value="NZ_CP025086.1"/>
</dbReference>
<comment type="caution">
    <text evidence="2">The sequence shown here is derived from an EMBL/GenBank/DDBJ whole genome shotgun (WGS) entry which is preliminary data.</text>
</comment>
<keyword evidence="1" id="KW-0472">Membrane</keyword>
<dbReference type="InterPro" id="IPR010699">
    <property type="entry name" value="DUF1275"/>
</dbReference>
<proteinExistence type="predicted"/>
<dbReference type="OrthoDB" id="7676651at2"/>
<reference evidence="2 3" key="1">
    <citation type="submission" date="2018-08" db="EMBL/GenBank/DDBJ databases">
        <title>Genomic Encyclopedia of Type Strains, Phase IV (KMG-IV): sequencing the most valuable type-strain genomes for metagenomic binning, comparative biology and taxonomic classification.</title>
        <authorList>
            <person name="Goeker M."/>
        </authorList>
    </citation>
    <scope>NUCLEOTIDE SEQUENCE [LARGE SCALE GENOMIC DNA]</scope>
    <source>
        <strain evidence="2 3">BW863</strain>
    </source>
</reference>
<keyword evidence="3" id="KW-1185">Reference proteome</keyword>